<proteinExistence type="predicted"/>
<dbReference type="Proteomes" id="UP000243499">
    <property type="component" value="Chromosome 9"/>
</dbReference>
<name>A0A2S3IRL3_9POAL</name>
<accession>A0A2S3IRL3</accession>
<evidence type="ECO:0000313" key="1">
    <source>
        <dbReference type="EMBL" id="PAN50169.2"/>
    </source>
</evidence>
<gene>
    <name evidence="1" type="ORF">PAHAL_9G464900</name>
</gene>
<dbReference type="EMBL" id="CM008054">
    <property type="protein sequence ID" value="PAN50169.2"/>
    <property type="molecule type" value="Genomic_DNA"/>
</dbReference>
<dbReference type="Gramene" id="PAN50169">
    <property type="protein sequence ID" value="PAN50169"/>
    <property type="gene ID" value="PAHAL_9G464900"/>
</dbReference>
<dbReference type="AlphaFoldDB" id="A0A2S3IRL3"/>
<sequence>MVLFRLHPYLNRKGNCFSISCLHHGRQLGQAPRTMFPERIWCRVFFSLVC</sequence>
<protein>
    <submittedName>
        <fullName evidence="1">Uncharacterized protein</fullName>
    </submittedName>
</protein>
<reference evidence="1" key="1">
    <citation type="submission" date="2018-04" db="EMBL/GenBank/DDBJ databases">
        <title>WGS assembly of Panicum hallii.</title>
        <authorList>
            <person name="Lovell J."/>
            <person name="Jenkins J."/>
            <person name="Lowry D."/>
            <person name="Mamidi S."/>
            <person name="Sreedasyam A."/>
            <person name="Weng X."/>
            <person name="Barry K."/>
            <person name="Bonette J."/>
            <person name="Campitelli B."/>
            <person name="Daum C."/>
            <person name="Gordon S."/>
            <person name="Gould B."/>
            <person name="Lipzen A."/>
            <person name="Macqueen A."/>
            <person name="Palacio-Mejia J."/>
            <person name="Plott C."/>
            <person name="Shakirov E."/>
            <person name="Shu S."/>
            <person name="Yoshinaga Y."/>
            <person name="Zane M."/>
            <person name="Rokhsar D."/>
            <person name="Grimwood J."/>
            <person name="Schmutz J."/>
            <person name="Juenger T."/>
        </authorList>
    </citation>
    <scope>NUCLEOTIDE SEQUENCE [LARGE SCALE GENOMIC DNA]</scope>
    <source>
        <strain evidence="1">FIL2</strain>
    </source>
</reference>
<organism evidence="1">
    <name type="scientific">Panicum hallii</name>
    <dbReference type="NCBI Taxonomy" id="206008"/>
    <lineage>
        <taxon>Eukaryota</taxon>
        <taxon>Viridiplantae</taxon>
        <taxon>Streptophyta</taxon>
        <taxon>Embryophyta</taxon>
        <taxon>Tracheophyta</taxon>
        <taxon>Spermatophyta</taxon>
        <taxon>Magnoliopsida</taxon>
        <taxon>Liliopsida</taxon>
        <taxon>Poales</taxon>
        <taxon>Poaceae</taxon>
        <taxon>PACMAD clade</taxon>
        <taxon>Panicoideae</taxon>
        <taxon>Panicodae</taxon>
        <taxon>Paniceae</taxon>
        <taxon>Panicinae</taxon>
        <taxon>Panicum</taxon>
        <taxon>Panicum sect. Panicum</taxon>
    </lineage>
</organism>